<dbReference type="Proteomes" id="UP001165498">
    <property type="component" value="Unassembled WGS sequence"/>
</dbReference>
<feature type="signal peptide" evidence="2">
    <location>
        <begin position="1"/>
        <end position="30"/>
    </location>
</feature>
<feature type="domain" description="DUF11" evidence="3">
    <location>
        <begin position="542"/>
        <end position="635"/>
    </location>
</feature>
<evidence type="ECO:0000259" key="3">
    <source>
        <dbReference type="Pfam" id="PF01345"/>
    </source>
</evidence>
<protein>
    <submittedName>
        <fullName evidence="5">DUF11 domain-containing protein</fullName>
    </submittedName>
</protein>
<keyword evidence="1" id="KW-0472">Membrane</keyword>
<feature type="domain" description="DUF11" evidence="3">
    <location>
        <begin position="671"/>
        <end position="759"/>
    </location>
</feature>
<dbReference type="Pfam" id="PF24346">
    <property type="entry name" value="DUF7507"/>
    <property type="match status" value="2"/>
</dbReference>
<dbReference type="NCBIfam" id="TIGR01451">
    <property type="entry name" value="B_ant_repeat"/>
    <property type="match status" value="4"/>
</dbReference>
<dbReference type="InterPro" id="IPR055354">
    <property type="entry name" value="DUF7507"/>
</dbReference>
<sequence length="949" mass="93871">MTKYRKTQSNRLLVLAAALAAAAAAPAALAGTLRVTPNGQGVSVPPRAAAGEFGFSVRNEGAGGFAAVRILADKGYAAECAAFTSGGQAFAADGALRAGDSVSCVAYPVTQVRRRNASLVVAVRDDAGNRHSRALSFAPRGSLTPAQGVAVLSAGGIHNDANGDGELQAGETIAYDYTVLNAGTLALSALAVTDLAGAVSCPQTTLAVGAWMRCTRNYAITAPDDTAGFVSNTVELNGSAADGSSVQAGDLVYTQDYGGNAGVRVVKSPLLLDDADNSGYASSGDNLRYTFVVKNDGAQTLTAVNLVEPDPSLIDAAIACAPTTLGGQPFAGLGSGVLQSNDAVLCTATHVIVPAEAAAGVALNLAEASGQPGFGGAVGGSGASAVVIPAPASVTISKALSAENGSQPGIAEPGERLSYTITLSNSGGAAALNVGVTDPLDANVTFVSADNGGSLTGSTVSWSGLTVPAGGTLALSVVVDVADPLPAGVTRVINLASVTGTPPPDCTQAQLPPNCVVTSTPGVIALSKALIAEGGSRPGIAEAGETLSYAITLSNSGGSAVNGFAVSDPLDANVVFVSADNGGALAGSTVNWTNLSIPAGGSLVLNVVVRVADPLPAGVSQVINLAHETGTTPPDCSSTPLPPVCVVTPTEASVAVSKALSGEDGSQAGIVEPGETLTYTITLSNNGGSVANNVGISDRIDSNTTFVSADNGGTFAAGLVSWSGLSVPAGGTLQLSVSVRAPDPIPVGVTQIANLVYLSGTTPPACPPAGPQCVLTPAGESPRLQVSKTVDSATVLLGNSVNYTITVTNVGTVPANNVVIDDPLPAGADSFSWSCSASGVACPTASGTGALHETVPVLPPGASLIYSVSARIIAPVGGSVLNTVTVSPATNAVCMPAAVPGPCNASTPVRVIGIPLGEPRPAPTLGRMGMLLMMLALVGIAWQRQRRMQ</sequence>
<gene>
    <name evidence="5" type="ORF">NM961_11580</name>
</gene>
<feature type="domain" description="DUF11" evidence="3">
    <location>
        <begin position="411"/>
        <end position="505"/>
    </location>
</feature>
<dbReference type="Gene3D" id="2.60.40.740">
    <property type="match status" value="1"/>
</dbReference>
<feature type="domain" description="DUF11" evidence="3">
    <location>
        <begin position="784"/>
        <end position="890"/>
    </location>
</feature>
<keyword evidence="1" id="KW-0812">Transmembrane</keyword>
<dbReference type="InterPro" id="IPR001434">
    <property type="entry name" value="OmcB-like_DUF11"/>
</dbReference>
<keyword evidence="6" id="KW-1185">Reference proteome</keyword>
<name>A0ABT1QST0_9GAMM</name>
<organism evidence="5 6">
    <name type="scientific">Tahibacter harae</name>
    <dbReference type="NCBI Taxonomy" id="2963937"/>
    <lineage>
        <taxon>Bacteria</taxon>
        <taxon>Pseudomonadati</taxon>
        <taxon>Pseudomonadota</taxon>
        <taxon>Gammaproteobacteria</taxon>
        <taxon>Lysobacterales</taxon>
        <taxon>Rhodanobacteraceae</taxon>
        <taxon>Tahibacter</taxon>
    </lineage>
</organism>
<evidence type="ECO:0000259" key="4">
    <source>
        <dbReference type="Pfam" id="PF24346"/>
    </source>
</evidence>
<dbReference type="PANTHER" id="PTHR34819">
    <property type="entry name" value="LARGE CYSTEINE-RICH PERIPLASMIC PROTEIN OMCB"/>
    <property type="match status" value="1"/>
</dbReference>
<comment type="caution">
    <text evidence="5">The sequence shown here is derived from an EMBL/GenBank/DDBJ whole genome shotgun (WGS) entry which is preliminary data.</text>
</comment>
<feature type="chain" id="PRO_5045326819" evidence="2">
    <location>
        <begin position="31"/>
        <end position="949"/>
    </location>
</feature>
<dbReference type="RefSeq" id="WP_255914509.1">
    <property type="nucleotide sequence ID" value="NZ_JANFQO010000009.1"/>
</dbReference>
<evidence type="ECO:0000313" key="5">
    <source>
        <dbReference type="EMBL" id="MCQ4165353.1"/>
    </source>
</evidence>
<reference evidence="5" key="1">
    <citation type="submission" date="2022-07" db="EMBL/GenBank/DDBJ databases">
        <title>Tahibacter sp., a new gammaproteobacterium isolated from the silt sample collected at pig farm.</title>
        <authorList>
            <person name="Chen H."/>
        </authorList>
    </citation>
    <scope>NUCLEOTIDE SEQUENCE</scope>
    <source>
        <strain evidence="5">P2K</strain>
    </source>
</reference>
<keyword evidence="1" id="KW-1133">Transmembrane helix</keyword>
<proteinExistence type="predicted"/>
<keyword evidence="2" id="KW-0732">Signal</keyword>
<feature type="domain" description="DUF7507" evidence="4">
    <location>
        <begin position="274"/>
        <end position="376"/>
    </location>
</feature>
<feature type="domain" description="DUF7507" evidence="4">
    <location>
        <begin position="161"/>
        <end position="247"/>
    </location>
</feature>
<accession>A0ABT1QST0</accession>
<dbReference type="EMBL" id="JANFQO010000009">
    <property type="protein sequence ID" value="MCQ4165353.1"/>
    <property type="molecule type" value="Genomic_DNA"/>
</dbReference>
<dbReference type="InterPro" id="IPR047589">
    <property type="entry name" value="DUF11_rpt"/>
</dbReference>
<dbReference type="Pfam" id="PF01345">
    <property type="entry name" value="DUF11"/>
    <property type="match status" value="4"/>
</dbReference>
<feature type="transmembrane region" description="Helical" evidence="1">
    <location>
        <begin position="925"/>
        <end position="942"/>
    </location>
</feature>
<evidence type="ECO:0000256" key="2">
    <source>
        <dbReference type="SAM" id="SignalP"/>
    </source>
</evidence>
<evidence type="ECO:0000256" key="1">
    <source>
        <dbReference type="SAM" id="Phobius"/>
    </source>
</evidence>
<dbReference type="InterPro" id="IPR051172">
    <property type="entry name" value="Chlamydia_OmcB"/>
</dbReference>
<evidence type="ECO:0000313" key="6">
    <source>
        <dbReference type="Proteomes" id="UP001165498"/>
    </source>
</evidence>